<gene>
    <name evidence="3" type="ORF">DRP44_08275</name>
</gene>
<organism evidence="3 4">
    <name type="scientific">candidate division TA06 bacterium</name>
    <dbReference type="NCBI Taxonomy" id="2250710"/>
    <lineage>
        <taxon>Bacteria</taxon>
        <taxon>Bacteria division TA06</taxon>
    </lineage>
</organism>
<dbReference type="GO" id="GO:0016757">
    <property type="term" value="F:glycosyltransferase activity"/>
    <property type="evidence" value="ECO:0007669"/>
    <property type="project" value="TreeGrafter"/>
</dbReference>
<keyword evidence="1" id="KW-0812">Transmembrane</keyword>
<dbReference type="AlphaFoldDB" id="A0A660S4M1"/>
<feature type="transmembrane region" description="Helical" evidence="1">
    <location>
        <begin position="74"/>
        <end position="96"/>
    </location>
</feature>
<evidence type="ECO:0000313" key="4">
    <source>
        <dbReference type="Proteomes" id="UP000282321"/>
    </source>
</evidence>
<protein>
    <recommendedName>
        <fullName evidence="2">Glycosyltransferase subfamily 4-like N-terminal domain-containing protein</fullName>
    </recommendedName>
</protein>
<dbReference type="EMBL" id="QNBC01000160">
    <property type="protein sequence ID" value="RKX64450.1"/>
    <property type="molecule type" value="Genomic_DNA"/>
</dbReference>
<evidence type="ECO:0000259" key="2">
    <source>
        <dbReference type="Pfam" id="PF13439"/>
    </source>
</evidence>
<reference evidence="3 4" key="1">
    <citation type="submission" date="2018-06" db="EMBL/GenBank/DDBJ databases">
        <title>Extensive metabolic versatility and redundancy in microbially diverse, dynamic hydrothermal sediments.</title>
        <authorList>
            <person name="Dombrowski N."/>
            <person name="Teske A."/>
            <person name="Baker B.J."/>
        </authorList>
    </citation>
    <scope>NUCLEOTIDE SEQUENCE [LARGE SCALE GENOMIC DNA]</scope>
    <source>
        <strain evidence="3">B35_G9</strain>
    </source>
</reference>
<dbReference type="Gene3D" id="3.40.50.2000">
    <property type="entry name" value="Glycogen Phosphorylase B"/>
    <property type="match status" value="2"/>
</dbReference>
<dbReference type="Proteomes" id="UP000282321">
    <property type="component" value="Unassembled WGS sequence"/>
</dbReference>
<name>A0A660S4M1_UNCT6</name>
<dbReference type="PANTHER" id="PTHR12526">
    <property type="entry name" value="GLYCOSYLTRANSFERASE"/>
    <property type="match status" value="1"/>
</dbReference>
<keyword evidence="1" id="KW-0472">Membrane</keyword>
<dbReference type="Pfam" id="PF13692">
    <property type="entry name" value="Glyco_trans_1_4"/>
    <property type="match status" value="1"/>
</dbReference>
<dbReference type="InterPro" id="IPR028098">
    <property type="entry name" value="Glyco_trans_4-like_N"/>
</dbReference>
<sequence length="398" mass="46579">MKNSIKNKHVLFVVENNSVPFDTRVWNEARSIRKICDNVSVICPKPKDENSHYKVIDNIQIYMYPNFIQGSSPFGLIAEYILAYLFISIYSFILYIKNPFHVVHLANPPDFLSIIYLPYKLFNVRIIFDNHDLSPELYIEKFSRKDLIYKVLMLLERISYTISDYAITVNESFKSIISKRYNINSNKITIVRNGPRLYIVKEAISNVKRKSKEHLVGYVGIIDNQDNLDELVLTVDYIVNQRNYHDFKMLIIGDGTARESIEELVKEKGLEDYFIFHGAEYNRNKLYRLLYETEVCVDPLTYNEETKILTAIKIMEYMAVGKPIVQYNIGEGMVTAGESSIYIRNNDKIAFGDAIIELLKNKKKRDVMGKIGRKRIEEKFQWAVQEKKLINLYYKVMS</sequence>
<proteinExistence type="predicted"/>
<dbReference type="PANTHER" id="PTHR12526:SF624">
    <property type="entry name" value="BLR6297 PROTEIN"/>
    <property type="match status" value="1"/>
</dbReference>
<evidence type="ECO:0000313" key="3">
    <source>
        <dbReference type="EMBL" id="RKX64450.1"/>
    </source>
</evidence>
<keyword evidence="1" id="KW-1133">Transmembrane helix</keyword>
<feature type="domain" description="Glycosyltransferase subfamily 4-like N-terminal" evidence="2">
    <location>
        <begin position="24"/>
        <end position="194"/>
    </location>
</feature>
<dbReference type="CDD" id="cd03794">
    <property type="entry name" value="GT4_WbuB-like"/>
    <property type="match status" value="1"/>
</dbReference>
<evidence type="ECO:0000256" key="1">
    <source>
        <dbReference type="SAM" id="Phobius"/>
    </source>
</evidence>
<dbReference type="Pfam" id="PF13439">
    <property type="entry name" value="Glyco_transf_4"/>
    <property type="match status" value="1"/>
</dbReference>
<dbReference type="SUPFAM" id="SSF53756">
    <property type="entry name" value="UDP-Glycosyltransferase/glycogen phosphorylase"/>
    <property type="match status" value="1"/>
</dbReference>
<accession>A0A660S4M1</accession>
<comment type="caution">
    <text evidence="3">The sequence shown here is derived from an EMBL/GenBank/DDBJ whole genome shotgun (WGS) entry which is preliminary data.</text>
</comment>